<dbReference type="GO" id="GO:0016887">
    <property type="term" value="F:ATP hydrolysis activity"/>
    <property type="evidence" value="ECO:0007669"/>
    <property type="project" value="InterPro"/>
</dbReference>
<dbReference type="PANTHER" id="PTHR22605:SF1">
    <property type="entry name" value="RZ-TYPE DOMAIN-CONTAINING PROTEIN"/>
    <property type="match status" value="1"/>
</dbReference>
<evidence type="ECO:0000313" key="1">
    <source>
        <dbReference type="EMBL" id="CAG8753432.1"/>
    </source>
</evidence>
<name>A0A9N9IWV9_9GLOM</name>
<dbReference type="GO" id="GO:0004842">
    <property type="term" value="F:ubiquitin-protein transferase activity"/>
    <property type="evidence" value="ECO:0007669"/>
    <property type="project" value="InterPro"/>
</dbReference>
<evidence type="ECO:0000313" key="2">
    <source>
        <dbReference type="Proteomes" id="UP000789342"/>
    </source>
</evidence>
<reference evidence="1" key="1">
    <citation type="submission" date="2021-06" db="EMBL/GenBank/DDBJ databases">
        <authorList>
            <person name="Kallberg Y."/>
            <person name="Tangrot J."/>
            <person name="Rosling A."/>
        </authorList>
    </citation>
    <scope>NUCLEOTIDE SEQUENCE</scope>
    <source>
        <strain evidence="1">CL551</strain>
    </source>
</reference>
<gene>
    <name evidence="1" type="ORF">AMORRO_LOCUS15453</name>
</gene>
<keyword evidence="2" id="KW-1185">Reference proteome</keyword>
<protein>
    <submittedName>
        <fullName evidence="1">13128_t:CDS:1</fullName>
    </submittedName>
</protein>
<organism evidence="1 2">
    <name type="scientific">Acaulospora morrowiae</name>
    <dbReference type="NCBI Taxonomy" id="94023"/>
    <lineage>
        <taxon>Eukaryota</taxon>
        <taxon>Fungi</taxon>
        <taxon>Fungi incertae sedis</taxon>
        <taxon>Mucoromycota</taxon>
        <taxon>Glomeromycotina</taxon>
        <taxon>Glomeromycetes</taxon>
        <taxon>Diversisporales</taxon>
        <taxon>Acaulosporaceae</taxon>
        <taxon>Acaulospora</taxon>
    </lineage>
</organism>
<sequence>PIKNFHGLRDYYSLVKSLSSRKNNPVSTQMALARNFGGTNDADQVCKKQFSSVITAFHGTKEKLMDFSAEELIKANLEDNGARHLMIIGKSDSIVNLLTYKLRHWSKELSNKRGSKNVGRSAWDMEPVIIHGSQFPNDFDDDYQYGVLSKIMMCVEAGRPLILTDLEIIYGSLYDLWNQNYITVGREDNQKFYTRVALGAHSNPMVCVHENFRCILVLDEKKVDFADPPLLNRFEKQKMSINDSLDDSMKRIVNELSTWCKQISTFVKKGNFAESEFKERDTFVGFDPEETLQSLVIHNCTTTDLVGEKLLFKCKEMLINIASADGIIRSRNSGLSVDIKEVGCWENVYFHEQHHDYIATYIQSLLDESSTKDQGFKTIINTFSNINTDIAP</sequence>
<dbReference type="Proteomes" id="UP000789342">
    <property type="component" value="Unassembled WGS sequence"/>
</dbReference>
<dbReference type="PANTHER" id="PTHR22605">
    <property type="entry name" value="RZ-TYPE DOMAIN-CONTAINING PROTEIN"/>
    <property type="match status" value="1"/>
</dbReference>
<dbReference type="OrthoDB" id="2423195at2759"/>
<feature type="non-terminal residue" evidence="1">
    <location>
        <position position="392"/>
    </location>
</feature>
<accession>A0A9N9IWV9</accession>
<dbReference type="AlphaFoldDB" id="A0A9N9IWV9"/>
<proteinExistence type="predicted"/>
<feature type="non-terminal residue" evidence="1">
    <location>
        <position position="1"/>
    </location>
</feature>
<dbReference type="EMBL" id="CAJVPV010036574">
    <property type="protein sequence ID" value="CAG8753432.1"/>
    <property type="molecule type" value="Genomic_DNA"/>
</dbReference>
<comment type="caution">
    <text evidence="1">The sequence shown here is derived from an EMBL/GenBank/DDBJ whole genome shotgun (WGS) entry which is preliminary data.</text>
</comment>
<dbReference type="InterPro" id="IPR031248">
    <property type="entry name" value="RNF213"/>
</dbReference>